<evidence type="ECO:0000313" key="1">
    <source>
        <dbReference type="EMBL" id="SNQ59255.1"/>
    </source>
</evidence>
<gene>
    <name evidence="1" type="ORF">MNV_1100032</name>
</gene>
<dbReference type="AlphaFoldDB" id="A0A284VIY7"/>
<organism evidence="1 2">
    <name type="scientific">Candidatus Methanoperedens nitratireducens</name>
    <dbReference type="NCBI Taxonomy" id="1392998"/>
    <lineage>
        <taxon>Archaea</taxon>
        <taxon>Methanobacteriati</taxon>
        <taxon>Methanobacteriota</taxon>
        <taxon>Stenosarchaea group</taxon>
        <taxon>Methanomicrobia</taxon>
        <taxon>Methanosarcinales</taxon>
        <taxon>ANME-2 cluster</taxon>
        <taxon>Candidatus Methanoperedentaceae</taxon>
        <taxon>Candidatus Methanoperedens</taxon>
    </lineage>
</organism>
<sequence length="77" mass="8961">MSSLDYGSHYPALEMQGINGRMLEDFSSVNGLGYVFLFRRKASIDITKLRIEFEKRSLLESEKTKPSRLTDFMYICE</sequence>
<proteinExistence type="predicted"/>
<dbReference type="EMBL" id="FZMP01000014">
    <property type="protein sequence ID" value="SNQ59255.1"/>
    <property type="molecule type" value="Genomic_DNA"/>
</dbReference>
<accession>A0A284VIY7</accession>
<evidence type="ECO:0000313" key="2">
    <source>
        <dbReference type="Proteomes" id="UP000218615"/>
    </source>
</evidence>
<name>A0A284VIY7_9EURY</name>
<keyword evidence="2" id="KW-1185">Reference proteome</keyword>
<dbReference type="RefSeq" id="WP_096203659.1">
    <property type="nucleotide sequence ID" value="NZ_FZMP01000014.1"/>
</dbReference>
<protein>
    <submittedName>
        <fullName evidence="1">Uncharacterized protein</fullName>
    </submittedName>
</protein>
<reference evidence="2" key="1">
    <citation type="submission" date="2017-06" db="EMBL/GenBank/DDBJ databases">
        <authorList>
            <person name="Cremers G."/>
        </authorList>
    </citation>
    <scope>NUCLEOTIDE SEQUENCE [LARGE SCALE GENOMIC DNA]</scope>
</reference>
<dbReference type="Proteomes" id="UP000218615">
    <property type="component" value="Unassembled WGS sequence"/>
</dbReference>